<accession>A0A0F9L6U9</accession>
<proteinExistence type="predicted"/>
<organism evidence="1">
    <name type="scientific">marine sediment metagenome</name>
    <dbReference type="NCBI Taxonomy" id="412755"/>
    <lineage>
        <taxon>unclassified sequences</taxon>
        <taxon>metagenomes</taxon>
        <taxon>ecological metagenomes</taxon>
    </lineage>
</organism>
<comment type="caution">
    <text evidence="1">The sequence shown here is derived from an EMBL/GenBank/DDBJ whole genome shotgun (WGS) entry which is preliminary data.</text>
</comment>
<gene>
    <name evidence="1" type="ORF">LCGC14_1237440</name>
</gene>
<dbReference type="AlphaFoldDB" id="A0A0F9L6U9"/>
<name>A0A0F9L6U9_9ZZZZ</name>
<protein>
    <submittedName>
        <fullName evidence="1">Uncharacterized protein</fullName>
    </submittedName>
</protein>
<dbReference type="EMBL" id="LAZR01006657">
    <property type="protein sequence ID" value="KKM90549.1"/>
    <property type="molecule type" value="Genomic_DNA"/>
</dbReference>
<sequence length="63" mass="7277">MTPVFERVTEIYSGYYTDRAILKLGKEKMMESHLGILTSLERAEAGIIYEACMTYLRAKILQE</sequence>
<reference evidence="1" key="1">
    <citation type="journal article" date="2015" name="Nature">
        <title>Complex archaea that bridge the gap between prokaryotes and eukaryotes.</title>
        <authorList>
            <person name="Spang A."/>
            <person name="Saw J.H."/>
            <person name="Jorgensen S.L."/>
            <person name="Zaremba-Niedzwiedzka K."/>
            <person name="Martijn J."/>
            <person name="Lind A.E."/>
            <person name="van Eijk R."/>
            <person name="Schleper C."/>
            <person name="Guy L."/>
            <person name="Ettema T.J."/>
        </authorList>
    </citation>
    <scope>NUCLEOTIDE SEQUENCE</scope>
</reference>
<evidence type="ECO:0000313" key="1">
    <source>
        <dbReference type="EMBL" id="KKM90549.1"/>
    </source>
</evidence>